<protein>
    <submittedName>
        <fullName evidence="7">MFS transporter</fullName>
    </submittedName>
</protein>
<sequence length="417" mass="44916">MKESKWYAWLVVVLLSMVALLNYLDRQVLSTMRESIAVDIQALQDMENFGMLMAVFLWIYAFLSPVAGGFADRFSRKWIIVGSLGVWSAITLGMGFCTTFEQMLVLRAIMGVSEALYIPAGLALITEYHTGKTRSLATGIHMIGLYLGQALGGFGATVAHHLSWQETFHWFGVIGVAYAVLLSIVLMDKRTVSGKKANADVVVAKVPVMTGLKRLFGTPAFWVILVMFAAPSLPGWAVRNWLPTLFAENLGVDMMQAGPMSTISIAASSLVGVIIGGVLSDKWVMSNLRGRVYTSAIGLALTIPALVLVGIGSTTLAIVGAALCFGIGYGLFDANNMPILCQFVPDSLRSTAYGFMNFVGVLAGAVVTQVLGAWAQEGHLGIGFAVLAGVVLLALILQIVFLRPKAIDMTNQEFYQK</sequence>
<gene>
    <name evidence="7" type="ORF">E4P47_08790</name>
</gene>
<dbReference type="STRING" id="1122973.GCA_000379925_00856"/>
<dbReference type="PANTHER" id="PTHR23505:SF79">
    <property type="entry name" value="PROTEIN SPINSTER"/>
    <property type="match status" value="1"/>
</dbReference>
<dbReference type="PANTHER" id="PTHR23505">
    <property type="entry name" value="SPINSTER"/>
    <property type="match status" value="1"/>
</dbReference>
<dbReference type="Gene3D" id="1.20.1250.20">
    <property type="entry name" value="MFS general substrate transporter like domains"/>
    <property type="match status" value="2"/>
</dbReference>
<comment type="subcellular location">
    <subcellularLocation>
        <location evidence="1">Membrane</location>
        <topology evidence="1">Multi-pass membrane protein</topology>
    </subcellularLocation>
</comment>
<dbReference type="Pfam" id="PF07690">
    <property type="entry name" value="MFS_1"/>
    <property type="match status" value="1"/>
</dbReference>
<organism evidence="7 8">
    <name type="scientific">Porphyromonas levii</name>
    <dbReference type="NCBI Taxonomy" id="28114"/>
    <lineage>
        <taxon>Bacteria</taxon>
        <taxon>Pseudomonadati</taxon>
        <taxon>Bacteroidota</taxon>
        <taxon>Bacteroidia</taxon>
        <taxon>Bacteroidales</taxon>
        <taxon>Porphyromonadaceae</taxon>
        <taxon>Porphyromonas</taxon>
    </lineage>
</organism>
<name>A0A4Y8WMD0_9PORP</name>
<keyword evidence="3" id="KW-0812">Transmembrane</keyword>
<reference evidence="7 8" key="1">
    <citation type="submission" date="2019-03" db="EMBL/GenBank/DDBJ databases">
        <title>Porphyromonas levii Isolated from the Uterus of Dairy Cows.</title>
        <authorList>
            <person name="Francis A.M."/>
        </authorList>
    </citation>
    <scope>NUCLEOTIDE SEQUENCE [LARGE SCALE GENOMIC DNA]</scope>
    <source>
        <strain evidence="7 8">AF5678</strain>
    </source>
</reference>
<accession>A0A4Y8WMD0</accession>
<evidence type="ECO:0000313" key="7">
    <source>
        <dbReference type="EMBL" id="TFH94138.1"/>
    </source>
</evidence>
<dbReference type="OrthoDB" id="9815624at2"/>
<dbReference type="SUPFAM" id="SSF103473">
    <property type="entry name" value="MFS general substrate transporter"/>
    <property type="match status" value="1"/>
</dbReference>
<keyword evidence="5" id="KW-0472">Membrane</keyword>
<dbReference type="PROSITE" id="PS50850">
    <property type="entry name" value="MFS"/>
    <property type="match status" value="1"/>
</dbReference>
<evidence type="ECO:0000256" key="4">
    <source>
        <dbReference type="ARBA" id="ARBA00022989"/>
    </source>
</evidence>
<keyword evidence="2" id="KW-0813">Transport</keyword>
<evidence type="ECO:0000256" key="5">
    <source>
        <dbReference type="ARBA" id="ARBA00023136"/>
    </source>
</evidence>
<dbReference type="InterPro" id="IPR044770">
    <property type="entry name" value="MFS_spinster-like"/>
</dbReference>
<dbReference type="InterPro" id="IPR020846">
    <property type="entry name" value="MFS_dom"/>
</dbReference>
<keyword evidence="8" id="KW-1185">Reference proteome</keyword>
<evidence type="ECO:0000313" key="8">
    <source>
        <dbReference type="Proteomes" id="UP000297225"/>
    </source>
</evidence>
<keyword evidence="4" id="KW-1133">Transmembrane helix</keyword>
<dbReference type="InterPro" id="IPR036259">
    <property type="entry name" value="MFS_trans_sf"/>
</dbReference>
<dbReference type="Proteomes" id="UP000297225">
    <property type="component" value="Unassembled WGS sequence"/>
</dbReference>
<dbReference type="RefSeq" id="WP_134849449.1">
    <property type="nucleotide sequence ID" value="NZ_CP197400.1"/>
</dbReference>
<comment type="caution">
    <text evidence="7">The sequence shown here is derived from an EMBL/GenBank/DDBJ whole genome shotgun (WGS) entry which is preliminary data.</text>
</comment>
<evidence type="ECO:0000256" key="2">
    <source>
        <dbReference type="ARBA" id="ARBA00022448"/>
    </source>
</evidence>
<evidence type="ECO:0000256" key="1">
    <source>
        <dbReference type="ARBA" id="ARBA00004141"/>
    </source>
</evidence>
<proteinExistence type="predicted"/>
<dbReference type="InterPro" id="IPR011701">
    <property type="entry name" value="MFS"/>
</dbReference>
<dbReference type="GO" id="GO:0022857">
    <property type="term" value="F:transmembrane transporter activity"/>
    <property type="evidence" value="ECO:0007669"/>
    <property type="project" value="InterPro"/>
</dbReference>
<evidence type="ECO:0000256" key="3">
    <source>
        <dbReference type="ARBA" id="ARBA00022692"/>
    </source>
</evidence>
<evidence type="ECO:0000259" key="6">
    <source>
        <dbReference type="PROSITE" id="PS50850"/>
    </source>
</evidence>
<dbReference type="GO" id="GO:0016020">
    <property type="term" value="C:membrane"/>
    <property type="evidence" value="ECO:0007669"/>
    <property type="project" value="UniProtKB-SubCell"/>
</dbReference>
<dbReference type="EMBL" id="SPNC01000180">
    <property type="protein sequence ID" value="TFH94138.1"/>
    <property type="molecule type" value="Genomic_DNA"/>
</dbReference>
<dbReference type="AlphaFoldDB" id="A0A4Y8WMD0"/>
<feature type="domain" description="Major facilitator superfamily (MFS) profile" evidence="6">
    <location>
        <begin position="11"/>
        <end position="406"/>
    </location>
</feature>